<keyword evidence="1" id="KW-0472">Membrane</keyword>
<dbReference type="AlphaFoldDB" id="A0A7S3HPB4"/>
<feature type="transmembrane region" description="Helical" evidence="1">
    <location>
        <begin position="21"/>
        <end position="38"/>
    </location>
</feature>
<protein>
    <submittedName>
        <fullName evidence="2">Uncharacterized protein</fullName>
    </submittedName>
</protein>
<evidence type="ECO:0000256" key="1">
    <source>
        <dbReference type="SAM" id="Phobius"/>
    </source>
</evidence>
<dbReference type="GO" id="GO:0016757">
    <property type="term" value="F:glycosyltransferase activity"/>
    <property type="evidence" value="ECO:0007669"/>
    <property type="project" value="InterPro"/>
</dbReference>
<dbReference type="PANTHER" id="PTHR31485">
    <property type="entry name" value="PEPTIDYL SERINE ALPHA-GALACTOSYLTRANSFERASE"/>
    <property type="match status" value="1"/>
</dbReference>
<gene>
    <name evidence="2" type="ORF">SELO1098_LOCUS29062</name>
</gene>
<dbReference type="InterPro" id="IPR044845">
    <property type="entry name" value="HPAT/SRGT1-like"/>
</dbReference>
<proteinExistence type="predicted"/>
<reference evidence="2" key="1">
    <citation type="submission" date="2021-01" db="EMBL/GenBank/DDBJ databases">
        <authorList>
            <person name="Corre E."/>
            <person name="Pelletier E."/>
            <person name="Niang G."/>
            <person name="Scheremetjew M."/>
            <person name="Finn R."/>
            <person name="Kale V."/>
            <person name="Holt S."/>
            <person name="Cochrane G."/>
            <person name="Meng A."/>
            <person name="Brown T."/>
            <person name="Cohen L."/>
        </authorList>
    </citation>
    <scope>NUCLEOTIDE SEQUENCE</scope>
    <source>
        <strain evidence="2">CCAP 955/1</strain>
    </source>
</reference>
<evidence type="ECO:0000313" key="2">
    <source>
        <dbReference type="EMBL" id="CAE0300206.1"/>
    </source>
</evidence>
<keyword evidence="1" id="KW-1133">Transmembrane helix</keyword>
<organism evidence="2">
    <name type="scientific">Spumella elongata</name>
    <dbReference type="NCBI Taxonomy" id="89044"/>
    <lineage>
        <taxon>Eukaryota</taxon>
        <taxon>Sar</taxon>
        <taxon>Stramenopiles</taxon>
        <taxon>Ochrophyta</taxon>
        <taxon>Chrysophyceae</taxon>
        <taxon>Chromulinales</taxon>
        <taxon>Chromulinaceae</taxon>
        <taxon>Spumella</taxon>
    </lineage>
</organism>
<keyword evidence="1" id="KW-0812">Transmembrane</keyword>
<name>A0A7S3HPB4_9STRA</name>
<accession>A0A7S3HPB4</accession>
<dbReference type="EMBL" id="HBIC01056708">
    <property type="protein sequence ID" value="CAE0300206.1"/>
    <property type="molecule type" value="Transcribed_RNA"/>
</dbReference>
<sequence length="475" mass="53586">MINKKVPKFGQKEGKRWCSPVMACSWILIIMWIAFLAYCWRSGLVDQIKTNLRTNSPDPAVPADSTREVEKLPPQVVFEAPEEDGQMHVVFSTDCSGYQNWQTLLLFHSAQVVGQKGRITRIASGCDATQQAELTALYKKLYPKYGAHFTPDFKNDAKTNKKYDFYNKPWGMKHWLENAVPAIPPNTIIALLDPDMIFVRPLGPQIRGDISLLTDRGIKDEEIVDVIGLGHPVSQTYGLGAPWTNDNHKKFNRGKICGEGSPCLQVNMRYGELHYSVGPPYIAHRSDFIRIVESWTTFVPRVYEDYPYLLAEMYAYSMAAAHEKLPHVQVDNYMVSNTQAGGESWPHVDSLPQVCVPPDEDGHFYAGLPMTTVIHYCQNYRVGELGFQKRRVPHNIFSCESPMMVEPPTDLAAATYKVKSGQKVEMKNALQTKREAFALCVIHSALNAALLDYKKRMCPNDGTTNYAKTLNINAL</sequence>
<dbReference type="PANTHER" id="PTHR31485:SF7">
    <property type="entry name" value="PEPTIDYL SERINE ALPHA-GALACTOSYLTRANSFERASE"/>
    <property type="match status" value="1"/>
</dbReference>